<dbReference type="EMBL" id="CP013979">
    <property type="protein sequence ID" value="ANJ26741.1"/>
    <property type="molecule type" value="Genomic_DNA"/>
</dbReference>
<protein>
    <submittedName>
        <fullName evidence="2">Uncharacterized protein</fullName>
    </submittedName>
</protein>
<reference evidence="3" key="2">
    <citation type="submission" date="2016-01" db="EMBL/GenBank/DDBJ databases">
        <title>Complete genome sequence of Agromyces aureus AR33T and comparison with related organisms.</title>
        <authorList>
            <person name="Corretto E."/>
            <person name="Antonielli L."/>
            <person name="Sessitsch A."/>
            <person name="Brader G."/>
        </authorList>
    </citation>
    <scope>NUCLEOTIDE SEQUENCE [LARGE SCALE GENOMIC DNA]</scope>
    <source>
        <strain evidence="3">AR33</strain>
    </source>
</reference>
<dbReference type="AlphaFoldDB" id="A0A191WEQ1"/>
<evidence type="ECO:0000256" key="1">
    <source>
        <dbReference type="SAM" id="Phobius"/>
    </source>
</evidence>
<dbReference type="OrthoDB" id="5115907at2"/>
<keyword evidence="1" id="KW-0812">Transmembrane</keyword>
<dbReference type="Proteomes" id="UP000078437">
    <property type="component" value="Chromosome"/>
</dbReference>
<keyword evidence="1" id="KW-0472">Membrane</keyword>
<evidence type="ECO:0000313" key="2">
    <source>
        <dbReference type="EMBL" id="ANJ26741.1"/>
    </source>
</evidence>
<feature type="transmembrane region" description="Helical" evidence="1">
    <location>
        <begin position="68"/>
        <end position="89"/>
    </location>
</feature>
<dbReference type="KEGG" id="agy:ATC03_08460"/>
<gene>
    <name evidence="2" type="ORF">ATC03_08460</name>
</gene>
<reference evidence="2 3" key="1">
    <citation type="journal article" date="2016" name="Int. J. Syst. Evol. Microbiol.">
        <title>Agromyces aureus sp. nov., isolated from the rhizosphere of Salix caprea L. grown in a heavy-metal-contaminated soil.</title>
        <authorList>
            <person name="Corretto E."/>
            <person name="Antonielli L."/>
            <person name="Sessitsch A."/>
            <person name="Compant S."/>
            <person name="Gorfer M."/>
            <person name="Kuffner M."/>
            <person name="Brader G."/>
        </authorList>
    </citation>
    <scope>NUCLEOTIDE SEQUENCE [LARGE SCALE GENOMIC DNA]</scope>
    <source>
        <strain evidence="2 3">AR33</strain>
    </source>
</reference>
<evidence type="ECO:0000313" key="3">
    <source>
        <dbReference type="Proteomes" id="UP000078437"/>
    </source>
</evidence>
<proteinExistence type="predicted"/>
<feature type="transmembrane region" description="Helical" evidence="1">
    <location>
        <begin position="7"/>
        <end position="28"/>
    </location>
</feature>
<organism evidence="2 3">
    <name type="scientific">Agromyces aureus</name>
    <dbReference type="NCBI Taxonomy" id="453304"/>
    <lineage>
        <taxon>Bacteria</taxon>
        <taxon>Bacillati</taxon>
        <taxon>Actinomycetota</taxon>
        <taxon>Actinomycetes</taxon>
        <taxon>Micrococcales</taxon>
        <taxon>Microbacteriaceae</taxon>
        <taxon>Agromyces</taxon>
    </lineage>
</organism>
<dbReference type="RefSeq" id="WP_067875558.1">
    <property type="nucleotide sequence ID" value="NZ_CP013979.1"/>
</dbReference>
<feature type="transmembrane region" description="Helical" evidence="1">
    <location>
        <begin position="95"/>
        <end position="114"/>
    </location>
</feature>
<name>A0A191WEQ1_9MICO</name>
<feature type="transmembrane region" description="Helical" evidence="1">
    <location>
        <begin position="34"/>
        <end position="56"/>
    </location>
</feature>
<sequence>MLFRRIFFRWIQAATIVLPVWLVVGWAVFGGGGWGTLGLIITVPVTFISLAVIALLTSIRPTVRETRAVSWADVGILGAWHAAIVAFGFSGPAMASFAVLAIALALVAFWYAIVQLVRDGAKRMQEQMAEYERLAQAGSVPRTDAGGSPSVQQPYDLGEVIVVEERHRED</sequence>
<keyword evidence="3" id="KW-1185">Reference proteome</keyword>
<accession>A0A191WEQ1</accession>
<dbReference type="STRING" id="453304.ATC03_08460"/>
<keyword evidence="1" id="KW-1133">Transmembrane helix</keyword>